<dbReference type="SMART" id="SM00260">
    <property type="entry name" value="CheW"/>
    <property type="match status" value="1"/>
</dbReference>
<dbReference type="InterPro" id="IPR036061">
    <property type="entry name" value="CheW-like_dom_sf"/>
</dbReference>
<dbReference type="GO" id="GO:0005829">
    <property type="term" value="C:cytosol"/>
    <property type="evidence" value="ECO:0007669"/>
    <property type="project" value="TreeGrafter"/>
</dbReference>
<name>A0A369A7C9_9FLAO</name>
<reference evidence="2 3" key="1">
    <citation type="submission" date="2018-07" db="EMBL/GenBank/DDBJ databases">
        <title>Genomic Encyclopedia of Type Strains, Phase IV (KMG-IV): sequencing the most valuable type-strain genomes for metagenomic binning, comparative biology and taxonomic classification.</title>
        <authorList>
            <person name="Goeker M."/>
        </authorList>
    </citation>
    <scope>NUCLEOTIDE SEQUENCE [LARGE SCALE GENOMIC DNA]</scope>
    <source>
        <strain evidence="2 3">DSM 21410</strain>
    </source>
</reference>
<proteinExistence type="predicted"/>
<evidence type="ECO:0000313" key="3">
    <source>
        <dbReference type="Proteomes" id="UP000253517"/>
    </source>
</evidence>
<dbReference type="SUPFAM" id="SSF50341">
    <property type="entry name" value="CheW-like"/>
    <property type="match status" value="1"/>
</dbReference>
<evidence type="ECO:0000259" key="1">
    <source>
        <dbReference type="PROSITE" id="PS50851"/>
    </source>
</evidence>
<organism evidence="2 3">
    <name type="scientific">Schleiferia thermophila</name>
    <dbReference type="NCBI Taxonomy" id="884107"/>
    <lineage>
        <taxon>Bacteria</taxon>
        <taxon>Pseudomonadati</taxon>
        <taxon>Bacteroidota</taxon>
        <taxon>Flavobacteriia</taxon>
        <taxon>Flavobacteriales</taxon>
        <taxon>Schleiferiaceae</taxon>
        <taxon>Schleiferia</taxon>
    </lineage>
</organism>
<protein>
    <submittedName>
        <fullName evidence="2">CheW-like protein</fullName>
    </submittedName>
</protein>
<feature type="domain" description="CheW-like" evidence="1">
    <location>
        <begin position="28"/>
        <end position="165"/>
    </location>
</feature>
<dbReference type="PANTHER" id="PTHR22617">
    <property type="entry name" value="CHEMOTAXIS SENSOR HISTIDINE KINASE-RELATED"/>
    <property type="match status" value="1"/>
</dbReference>
<dbReference type="Proteomes" id="UP000253517">
    <property type="component" value="Unassembled WGS sequence"/>
</dbReference>
<keyword evidence="3" id="KW-1185">Reference proteome</keyword>
<gene>
    <name evidence="2" type="ORF">DES35_101547</name>
</gene>
<dbReference type="Gene3D" id="2.40.50.180">
    <property type="entry name" value="CheA-289, Domain 4"/>
    <property type="match status" value="1"/>
</dbReference>
<dbReference type="GO" id="GO:0006935">
    <property type="term" value="P:chemotaxis"/>
    <property type="evidence" value="ECO:0007669"/>
    <property type="project" value="InterPro"/>
</dbReference>
<dbReference type="AlphaFoldDB" id="A0A369A7C9"/>
<dbReference type="PROSITE" id="PS50851">
    <property type="entry name" value="CHEW"/>
    <property type="match status" value="1"/>
</dbReference>
<dbReference type="Gene3D" id="2.30.30.40">
    <property type="entry name" value="SH3 Domains"/>
    <property type="match status" value="1"/>
</dbReference>
<dbReference type="PANTHER" id="PTHR22617:SF23">
    <property type="entry name" value="CHEMOTAXIS PROTEIN CHEW"/>
    <property type="match status" value="1"/>
</dbReference>
<evidence type="ECO:0000313" key="2">
    <source>
        <dbReference type="EMBL" id="RCX05262.1"/>
    </source>
</evidence>
<sequence>MTGLKEKILDERAKRLKNIQEKDFVQSGDYYLVFIINPDVFAIHVSHLLEVGKYQELFHVPLLPDYIPGVIFRSGKIIPVINIKTYFELRTPGLTSSDHVIFLEADGLIFGLLADRIKGLFTFSDEELFMNRELSLPKEIKGYFQNDIALLSIENIAMKLRDISF</sequence>
<dbReference type="InterPro" id="IPR002545">
    <property type="entry name" value="CheW-lke_dom"/>
</dbReference>
<dbReference type="EMBL" id="QPJS01000001">
    <property type="protein sequence ID" value="RCX05262.1"/>
    <property type="molecule type" value="Genomic_DNA"/>
</dbReference>
<accession>A0A369A7C9</accession>
<dbReference type="InterPro" id="IPR039315">
    <property type="entry name" value="CheW"/>
</dbReference>
<dbReference type="RefSeq" id="WP_037355790.1">
    <property type="nucleotide sequence ID" value="NZ_BHZF01000001.1"/>
</dbReference>
<dbReference type="GO" id="GO:0007165">
    <property type="term" value="P:signal transduction"/>
    <property type="evidence" value="ECO:0007669"/>
    <property type="project" value="InterPro"/>
</dbReference>
<dbReference type="Pfam" id="PF01584">
    <property type="entry name" value="CheW"/>
    <property type="match status" value="1"/>
</dbReference>
<comment type="caution">
    <text evidence="2">The sequence shown here is derived from an EMBL/GenBank/DDBJ whole genome shotgun (WGS) entry which is preliminary data.</text>
</comment>